<gene>
    <name evidence="1" type="ORF">AZOBR_p340165</name>
</gene>
<dbReference type="RefSeq" id="WP_014199439.1">
    <property type="nucleotide sequence ID" value="NC_016595.1"/>
</dbReference>
<keyword evidence="1" id="KW-0614">Plasmid</keyword>
<dbReference type="EMBL" id="HE577330">
    <property type="protein sequence ID" value="CCD02927.1"/>
    <property type="molecule type" value="Genomic_DNA"/>
</dbReference>
<dbReference type="Pfam" id="PF15943">
    <property type="entry name" value="YdaS_toxin"/>
    <property type="match status" value="1"/>
</dbReference>
<dbReference type="SUPFAM" id="SSF47413">
    <property type="entry name" value="lambda repressor-like DNA-binding domains"/>
    <property type="match status" value="1"/>
</dbReference>
<dbReference type="GO" id="GO:0003677">
    <property type="term" value="F:DNA binding"/>
    <property type="evidence" value="ECO:0007669"/>
    <property type="project" value="InterPro"/>
</dbReference>
<dbReference type="InterPro" id="IPR010982">
    <property type="entry name" value="Lambda_DNA-bd_dom_sf"/>
</dbReference>
<proteinExistence type="predicted"/>
<reference evidence="1 2" key="1">
    <citation type="journal article" date="2011" name="PLoS Genet.">
        <title>Azospirillum genomes reveal transition of bacteria from aquatic to terrestrial environments.</title>
        <authorList>
            <person name="Wisniewski-Dye F."/>
            <person name="Borziak K."/>
            <person name="Khalsa-Moyers G."/>
            <person name="Alexandre G."/>
            <person name="Sukharnikov L.O."/>
            <person name="Wuichet K."/>
            <person name="Hurst G.B."/>
            <person name="McDonald W.H."/>
            <person name="Robertson J.S."/>
            <person name="Barbe V."/>
            <person name="Calteau A."/>
            <person name="Rouy Z."/>
            <person name="Mangenot S."/>
            <person name="Prigent-Combaret C."/>
            <person name="Normand P."/>
            <person name="Boyer M."/>
            <person name="Siguier P."/>
            <person name="Dessaux Y."/>
            <person name="Elmerich C."/>
            <person name="Condemine G."/>
            <person name="Krishnen G."/>
            <person name="Kennedy I."/>
            <person name="Paterson A.H."/>
            <person name="Gonzalez V."/>
            <person name="Mavingui P."/>
            <person name="Zhulin I.B."/>
        </authorList>
    </citation>
    <scope>NUCLEOTIDE SEQUENCE [LARGE SCALE GENOMIC DNA]</scope>
    <source>
        <strain evidence="1 2">Sp245</strain>
    </source>
</reference>
<evidence type="ECO:0000313" key="2">
    <source>
        <dbReference type="Proteomes" id="UP000007319"/>
    </source>
</evidence>
<dbReference type="Proteomes" id="UP000007319">
    <property type="component" value="Plasmid AZOBR_p3"/>
</dbReference>
<name>A0A9P1NRC8_9PROT</name>
<dbReference type="Gene3D" id="1.10.260.40">
    <property type="entry name" value="lambda repressor-like DNA-binding domains"/>
    <property type="match status" value="1"/>
</dbReference>
<keyword evidence="2" id="KW-1185">Reference proteome</keyword>
<dbReference type="InterPro" id="IPR031856">
    <property type="entry name" value="YdaS_toxin-like"/>
</dbReference>
<sequence>MKHEATPLEHAVGLAGGQAALARKLREARGLNVQQGHVWYWLNKSGKLPPQYAADVEAVTGVSKNDLRPDVFGRDA</sequence>
<dbReference type="KEGG" id="abs:AZOBR_p340165"/>
<dbReference type="AlphaFoldDB" id="A0A9P1NRC8"/>
<accession>A0A9P1NRC8</accession>
<geneLocation type="plasmid" evidence="1 2">
    <name>AZOBR_p3</name>
</geneLocation>
<organism evidence="1 2">
    <name type="scientific">Azospirillum baldaniorum</name>
    <dbReference type="NCBI Taxonomy" id="1064539"/>
    <lineage>
        <taxon>Bacteria</taxon>
        <taxon>Pseudomonadati</taxon>
        <taxon>Pseudomonadota</taxon>
        <taxon>Alphaproteobacteria</taxon>
        <taxon>Rhodospirillales</taxon>
        <taxon>Azospirillaceae</taxon>
        <taxon>Azospirillum</taxon>
    </lineage>
</organism>
<protein>
    <submittedName>
        <fullName evidence="1">Uncharacterized protein</fullName>
    </submittedName>
</protein>
<evidence type="ECO:0000313" key="1">
    <source>
        <dbReference type="EMBL" id="CCD02927.1"/>
    </source>
</evidence>